<dbReference type="InterPro" id="IPR057601">
    <property type="entry name" value="Oar-like_b-barrel"/>
</dbReference>
<feature type="compositionally biased region" description="Basic and acidic residues" evidence="8">
    <location>
        <begin position="1"/>
        <end position="10"/>
    </location>
</feature>
<feature type="transmembrane region" description="Helical" evidence="9">
    <location>
        <begin position="69"/>
        <end position="89"/>
    </location>
</feature>
<dbReference type="eggNOG" id="COG4771">
    <property type="taxonomic scope" value="Bacteria"/>
</dbReference>
<evidence type="ECO:0000256" key="1">
    <source>
        <dbReference type="ARBA" id="ARBA00004571"/>
    </source>
</evidence>
<evidence type="ECO:0000256" key="2">
    <source>
        <dbReference type="ARBA" id="ARBA00022448"/>
    </source>
</evidence>
<dbReference type="Gene3D" id="2.60.40.1120">
    <property type="entry name" value="Carboxypeptidase-like, regulatory domain"/>
    <property type="match status" value="1"/>
</dbReference>
<evidence type="ECO:0000256" key="6">
    <source>
        <dbReference type="ARBA" id="ARBA00023136"/>
    </source>
</evidence>
<keyword evidence="5" id="KW-0732">Signal</keyword>
<feature type="domain" description="TonB-dependent transporter Oar-like beta-barrel" evidence="10">
    <location>
        <begin position="310"/>
        <end position="1147"/>
    </location>
</feature>
<accession>C1F2X6</accession>
<dbReference type="GO" id="GO:0044718">
    <property type="term" value="P:siderophore transmembrane transport"/>
    <property type="evidence" value="ECO:0007669"/>
    <property type="project" value="TreeGrafter"/>
</dbReference>
<sequence length="1154" mass="125101">MRNIDQRNEHLWSSQPGSMGPAAFLQGTHHPRMGGQSSAFKSDGLASESYDKPHRLAGFVPTLRPGTSIWAVTFVLLLMLLVGVLPASAQFLSGIEGTVTDTTGAAVPGAKVSITDTRIGVTRTALSDQNGYFHFDSIAASTYDVEVQRTGFQTWQQQGLQVQVGQTRTISPSLQIGTVAQHVTVSATAAAINLTSPTTGAVISSQTVRTTPLTGQNVYGLAALTPGMTGSAVNSADNYTNEYAININAAGLRQEENGYQIDGAYTNTPSRGGGTSISPNPEIVESINVQANDFSAAKGRNGGATVDVFTKSGSNRMHGVADYYFLNNDMQARTEFQTTVPQFTRNEIGAAVGGPLVRNKLFYFGAIDVLRSSNTSAYQTTVETQDLDNWVKSNLGNTVAAQILAAAPPLNFPTTGIETVSQVEANTPGYYAPPVGIPGNLPALGTANISYSVPKNGYQWSIRGDYYKGAHDRFYAEVMRTYDTSEGTSARPALNDSQANSSDFVNVDWTHTFSPNLLNEAGASMIRPYGSDLPVSTMAIPYVNVTGLNGFANWGPGNFTQSTYGWRDVLTAVIKNHTLKTGFDQFNIRENDQQSGAFDRPTYNFNNLIDFIQDKATTESGTPVDLLTHESAPYARRYRALYTGAFVQDDWKATNRLTLDLGVRFDMMSNFFSIYSPRLTNFTFGSGSSYFDQIANGSTGLQPSPHVLDHNLWGLTPRVGFALDLTGNGKMSLRGGAGMFSGQPPYIHITDITAGNLPNIYTPSVSVYQGTQPDFQLCNAPQGFTESCPVLDTSNVQFNSHGGIVGQRASLGGYSPHYKMTQVEAWTLSLQQELRPNLIMEFNYSGTAAHYLPNFNSDINRFAGDLIQNRGQLQRLNPYFGSITYAFSNANSIGNYGSVVLQKSYANGFSLQGIYTFGKTLDEISNSGSLDSGSITTSTNDILNGDLPAQRGRADFDIRNQFTADGTWTIPNHFRGALARNTLGGWEVSGVWVLQSGLPFTVYTSAPFAPVYDSSGNVVGNTGGDYNADGYNYDVPNAPSFGRTLRGLSREKYLHGLFSASQFPTPSLGQEGDLGRNTYNQPGYNNFNFTLAKTFTTRFFFGEKLHLEARAEAFDLFNRANLTGVTSDLSSSLFGHSTNQLPARSIQLHFRARF</sequence>
<dbReference type="PANTHER" id="PTHR30069">
    <property type="entry name" value="TONB-DEPENDENT OUTER MEMBRANE RECEPTOR"/>
    <property type="match status" value="1"/>
</dbReference>
<proteinExistence type="predicted"/>
<dbReference type="InParanoid" id="C1F2X6"/>
<dbReference type="InterPro" id="IPR036942">
    <property type="entry name" value="Beta-barrel_TonB_sf"/>
</dbReference>
<keyword evidence="3" id="KW-1134">Transmembrane beta strand</keyword>
<keyword evidence="7" id="KW-0998">Cell outer membrane</keyword>
<dbReference type="GO" id="GO:0009279">
    <property type="term" value="C:cell outer membrane"/>
    <property type="evidence" value="ECO:0007669"/>
    <property type="project" value="UniProtKB-SubCell"/>
</dbReference>
<keyword evidence="2" id="KW-0813">Transport</keyword>
<evidence type="ECO:0000256" key="3">
    <source>
        <dbReference type="ARBA" id="ARBA00022452"/>
    </source>
</evidence>
<name>C1F2X6_ACIC5</name>
<evidence type="ECO:0000256" key="5">
    <source>
        <dbReference type="ARBA" id="ARBA00022729"/>
    </source>
</evidence>
<evidence type="ECO:0000256" key="9">
    <source>
        <dbReference type="SAM" id="Phobius"/>
    </source>
</evidence>
<evidence type="ECO:0000256" key="8">
    <source>
        <dbReference type="SAM" id="MobiDB-lite"/>
    </source>
</evidence>
<dbReference type="Gene3D" id="2.40.170.20">
    <property type="entry name" value="TonB-dependent receptor, beta-barrel domain"/>
    <property type="match status" value="1"/>
</dbReference>
<feature type="region of interest" description="Disordered" evidence="8">
    <location>
        <begin position="1"/>
        <end position="45"/>
    </location>
</feature>
<evidence type="ECO:0000259" key="10">
    <source>
        <dbReference type="Pfam" id="PF25183"/>
    </source>
</evidence>
<dbReference type="GO" id="GO:0015344">
    <property type="term" value="F:siderophore uptake transmembrane transporter activity"/>
    <property type="evidence" value="ECO:0007669"/>
    <property type="project" value="TreeGrafter"/>
</dbReference>
<dbReference type="Pfam" id="PF13620">
    <property type="entry name" value="CarboxypepD_reg"/>
    <property type="match status" value="1"/>
</dbReference>
<evidence type="ECO:0000313" key="12">
    <source>
        <dbReference type="Proteomes" id="UP000002207"/>
    </source>
</evidence>
<dbReference type="InterPro" id="IPR008969">
    <property type="entry name" value="CarboxyPept-like_regulatory"/>
</dbReference>
<evidence type="ECO:0000256" key="4">
    <source>
        <dbReference type="ARBA" id="ARBA00022692"/>
    </source>
</evidence>
<protein>
    <recommendedName>
        <fullName evidence="10">TonB-dependent transporter Oar-like beta-barrel domain-containing protein</fullName>
    </recommendedName>
</protein>
<dbReference type="PANTHER" id="PTHR30069:SF29">
    <property type="entry name" value="HEMOGLOBIN AND HEMOGLOBIN-HAPTOGLOBIN-BINDING PROTEIN 1-RELATED"/>
    <property type="match status" value="1"/>
</dbReference>
<dbReference type="InterPro" id="IPR039426">
    <property type="entry name" value="TonB-dep_rcpt-like"/>
</dbReference>
<keyword evidence="9" id="KW-1133">Transmembrane helix</keyword>
<dbReference type="Proteomes" id="UP000002207">
    <property type="component" value="Chromosome"/>
</dbReference>
<dbReference type="STRING" id="240015.ACP_0877"/>
<organism evidence="11 12">
    <name type="scientific">Acidobacterium capsulatum (strain ATCC 51196 / DSM 11244 / BCRC 80197 / JCM 7670 / NBRC 15755 / NCIMB 13165 / 161)</name>
    <dbReference type="NCBI Taxonomy" id="240015"/>
    <lineage>
        <taxon>Bacteria</taxon>
        <taxon>Pseudomonadati</taxon>
        <taxon>Acidobacteriota</taxon>
        <taxon>Terriglobia</taxon>
        <taxon>Terriglobales</taxon>
        <taxon>Acidobacteriaceae</taxon>
        <taxon>Acidobacterium</taxon>
    </lineage>
</organism>
<evidence type="ECO:0000256" key="7">
    <source>
        <dbReference type="ARBA" id="ARBA00023237"/>
    </source>
</evidence>
<keyword evidence="12" id="KW-1185">Reference proteome</keyword>
<dbReference type="RefSeq" id="WP_015896043.1">
    <property type="nucleotide sequence ID" value="NC_012483.1"/>
</dbReference>
<keyword evidence="4 9" id="KW-0812">Transmembrane</keyword>
<dbReference type="SUPFAM" id="SSF56935">
    <property type="entry name" value="Porins"/>
    <property type="match status" value="1"/>
</dbReference>
<dbReference type="HOGENOM" id="CLU_006298_0_0_0"/>
<dbReference type="EMBL" id="CP001472">
    <property type="protein sequence ID" value="ACO33276.1"/>
    <property type="molecule type" value="Genomic_DNA"/>
</dbReference>
<comment type="subcellular location">
    <subcellularLocation>
        <location evidence="1">Cell outer membrane</location>
        <topology evidence="1">Multi-pass membrane protein</topology>
    </subcellularLocation>
</comment>
<keyword evidence="6 9" id="KW-0472">Membrane</keyword>
<dbReference type="KEGG" id="aca:ACP_0877"/>
<dbReference type="AlphaFoldDB" id="C1F2X6"/>
<reference evidence="11 12" key="1">
    <citation type="journal article" date="2009" name="Appl. Environ. Microbiol.">
        <title>Three genomes from the phylum Acidobacteria provide insight into the lifestyles of these microorganisms in soils.</title>
        <authorList>
            <person name="Ward N.L."/>
            <person name="Challacombe J.F."/>
            <person name="Janssen P.H."/>
            <person name="Henrissat B."/>
            <person name="Coutinho P.M."/>
            <person name="Wu M."/>
            <person name="Xie G."/>
            <person name="Haft D.H."/>
            <person name="Sait M."/>
            <person name="Badger J."/>
            <person name="Barabote R.D."/>
            <person name="Bradley B."/>
            <person name="Brettin T.S."/>
            <person name="Brinkac L.M."/>
            <person name="Bruce D."/>
            <person name="Creasy T."/>
            <person name="Daugherty S.C."/>
            <person name="Davidsen T.M."/>
            <person name="DeBoy R.T."/>
            <person name="Detter J.C."/>
            <person name="Dodson R.J."/>
            <person name="Durkin A.S."/>
            <person name="Ganapathy A."/>
            <person name="Gwinn-Giglio M."/>
            <person name="Han C.S."/>
            <person name="Khouri H."/>
            <person name="Kiss H."/>
            <person name="Kothari S.P."/>
            <person name="Madupu R."/>
            <person name="Nelson K.E."/>
            <person name="Nelson W.C."/>
            <person name="Paulsen I."/>
            <person name="Penn K."/>
            <person name="Ren Q."/>
            <person name="Rosovitz M.J."/>
            <person name="Selengut J.D."/>
            <person name="Shrivastava S."/>
            <person name="Sullivan S.A."/>
            <person name="Tapia R."/>
            <person name="Thompson L.S."/>
            <person name="Watkins K.L."/>
            <person name="Yang Q."/>
            <person name="Yu C."/>
            <person name="Zafar N."/>
            <person name="Zhou L."/>
            <person name="Kuske C.R."/>
        </authorList>
    </citation>
    <scope>NUCLEOTIDE SEQUENCE [LARGE SCALE GENOMIC DNA]</scope>
    <source>
        <strain evidence="12">ATCC 51196 / DSM 11244 / BCRC 80197 / JCM 7670 / NBRC 15755 / NCIMB 13165 / 161</strain>
    </source>
</reference>
<dbReference type="OrthoDB" id="97893at2"/>
<dbReference type="SUPFAM" id="SSF49464">
    <property type="entry name" value="Carboxypeptidase regulatory domain-like"/>
    <property type="match status" value="1"/>
</dbReference>
<dbReference type="Pfam" id="PF25183">
    <property type="entry name" value="OMP_b-brl_4"/>
    <property type="match status" value="1"/>
</dbReference>
<gene>
    <name evidence="11" type="ordered locus">ACP_0877</name>
</gene>
<evidence type="ECO:0000313" key="11">
    <source>
        <dbReference type="EMBL" id="ACO33276.1"/>
    </source>
</evidence>